<protein>
    <submittedName>
        <fullName evidence="2">RimJ/RimL family protein N-acetyltransferase</fullName>
    </submittedName>
</protein>
<proteinExistence type="predicted"/>
<dbReference type="EMBL" id="JAUSUP010000004">
    <property type="protein sequence ID" value="MDQ0351891.1"/>
    <property type="molecule type" value="Genomic_DNA"/>
</dbReference>
<dbReference type="PROSITE" id="PS51186">
    <property type="entry name" value="GNAT"/>
    <property type="match status" value="1"/>
</dbReference>
<accession>A0ABU0DTV5</accession>
<dbReference type="Pfam" id="PF00583">
    <property type="entry name" value="Acetyltransf_1"/>
    <property type="match status" value="1"/>
</dbReference>
<evidence type="ECO:0000259" key="1">
    <source>
        <dbReference type="PROSITE" id="PS51186"/>
    </source>
</evidence>
<dbReference type="Proteomes" id="UP001236723">
    <property type="component" value="Unassembled WGS sequence"/>
</dbReference>
<reference evidence="2 3" key="1">
    <citation type="submission" date="2023-07" db="EMBL/GenBank/DDBJ databases">
        <title>Genomic Encyclopedia of Type Strains, Phase IV (KMG-IV): sequencing the most valuable type-strain genomes for metagenomic binning, comparative biology and taxonomic classification.</title>
        <authorList>
            <person name="Goeker M."/>
        </authorList>
    </citation>
    <scope>NUCLEOTIDE SEQUENCE [LARGE SCALE GENOMIC DNA]</scope>
    <source>
        <strain evidence="2 3">DSM 15448</strain>
    </source>
</reference>
<feature type="domain" description="N-acetyltransferase" evidence="1">
    <location>
        <begin position="97"/>
        <end position="236"/>
    </location>
</feature>
<organism evidence="2 3">
    <name type="scientific">Alkalibacillus filiformis</name>
    <dbReference type="NCBI Taxonomy" id="200990"/>
    <lineage>
        <taxon>Bacteria</taxon>
        <taxon>Bacillati</taxon>
        <taxon>Bacillota</taxon>
        <taxon>Bacilli</taxon>
        <taxon>Bacillales</taxon>
        <taxon>Bacillaceae</taxon>
        <taxon>Alkalibacillus</taxon>
    </lineage>
</organism>
<keyword evidence="3" id="KW-1185">Reference proteome</keyword>
<comment type="caution">
    <text evidence="2">The sequence shown here is derived from an EMBL/GenBank/DDBJ whole genome shotgun (WGS) entry which is preliminary data.</text>
</comment>
<dbReference type="Gene3D" id="3.40.630.30">
    <property type="match status" value="1"/>
</dbReference>
<sequence>MEVLKDLESLNVQVLINQRTIILEKFDVNIEQAKEADMLVYNLCKELDQTPYDHILFECRTEMFDHIPKINKMMKVHGKRVVYTKPLEPFAFPRYESDIWSVDDSKSINFLSEVMGVNYYRAEKFLEGMKQELPNQADQMFTVYVEDEQPVGIVLPHIEPNTDHEGRIFWMGVHSRFLGKGYGKILHAISLERLRHDFHAKSYLGVTEEENEPMRNIMKANGCEEEYKVVSFQFTI</sequence>
<evidence type="ECO:0000313" key="3">
    <source>
        <dbReference type="Proteomes" id="UP001236723"/>
    </source>
</evidence>
<dbReference type="CDD" id="cd04301">
    <property type="entry name" value="NAT_SF"/>
    <property type="match status" value="1"/>
</dbReference>
<dbReference type="SUPFAM" id="SSF55729">
    <property type="entry name" value="Acyl-CoA N-acyltransferases (Nat)"/>
    <property type="match status" value="1"/>
</dbReference>
<dbReference type="InterPro" id="IPR016181">
    <property type="entry name" value="Acyl_CoA_acyltransferase"/>
</dbReference>
<name>A0ABU0DTV5_9BACI</name>
<evidence type="ECO:0000313" key="2">
    <source>
        <dbReference type="EMBL" id="MDQ0351891.1"/>
    </source>
</evidence>
<gene>
    <name evidence="2" type="ORF">J2R98_001723</name>
</gene>
<dbReference type="InterPro" id="IPR000182">
    <property type="entry name" value="GNAT_dom"/>
</dbReference>
<dbReference type="RefSeq" id="WP_307067985.1">
    <property type="nucleotide sequence ID" value="NZ_JAUSUP010000004.1"/>
</dbReference>